<reference evidence="2" key="1">
    <citation type="submission" date="2021-04" db="EMBL/GenBank/DDBJ databases">
        <authorList>
            <person name="Chebbi M.A.C M."/>
        </authorList>
    </citation>
    <scope>NUCLEOTIDE SEQUENCE</scope>
</reference>
<dbReference type="Proteomes" id="UP000786811">
    <property type="component" value="Unassembled WGS sequence"/>
</dbReference>
<evidence type="ECO:0000313" key="3">
    <source>
        <dbReference type="Proteomes" id="UP000786811"/>
    </source>
</evidence>
<evidence type="ECO:0000313" key="2">
    <source>
        <dbReference type="EMBL" id="CAG5076785.1"/>
    </source>
</evidence>
<feature type="chain" id="PRO_5035251735" evidence="1">
    <location>
        <begin position="20"/>
        <end position="176"/>
    </location>
</feature>
<gene>
    <name evidence="2" type="ORF">HICCMSTLAB_LOCUS2277</name>
</gene>
<proteinExistence type="predicted"/>
<dbReference type="OrthoDB" id="10451421at2759"/>
<organism evidence="2 3">
    <name type="scientific">Cotesia congregata</name>
    <name type="common">Parasitoid wasp</name>
    <name type="synonym">Apanteles congregatus</name>
    <dbReference type="NCBI Taxonomy" id="51543"/>
    <lineage>
        <taxon>Eukaryota</taxon>
        <taxon>Metazoa</taxon>
        <taxon>Ecdysozoa</taxon>
        <taxon>Arthropoda</taxon>
        <taxon>Hexapoda</taxon>
        <taxon>Insecta</taxon>
        <taxon>Pterygota</taxon>
        <taxon>Neoptera</taxon>
        <taxon>Endopterygota</taxon>
        <taxon>Hymenoptera</taxon>
        <taxon>Apocrita</taxon>
        <taxon>Ichneumonoidea</taxon>
        <taxon>Braconidae</taxon>
        <taxon>Microgastrinae</taxon>
        <taxon>Cotesia</taxon>
    </lineage>
</organism>
<keyword evidence="3" id="KW-1185">Reference proteome</keyword>
<name>A0A8J2EDX0_COTCN</name>
<dbReference type="EMBL" id="CAJNRD030001117">
    <property type="protein sequence ID" value="CAG5076785.1"/>
    <property type="molecule type" value="Genomic_DNA"/>
</dbReference>
<comment type="caution">
    <text evidence="2">The sequence shown here is derived from an EMBL/GenBank/DDBJ whole genome shotgun (WGS) entry which is preliminary data.</text>
</comment>
<accession>A0A8J2EDX0</accession>
<sequence length="176" mass="19596">MLRTLLLVLIVQIGSEIAGLNTPILSDLQEIIGLAHDIGDIASGNVPLLGLFKKTIDPVQVKLDGLSKQIAELSASFHLKMDQALSQILTNVPREIDFRVRINQLGTYMARISFLFDIYQDGIKSNSEYDKYSVEQFVDSATSLHDGDVIETLNQMHRLVTGNQDDDTLLSALFHR</sequence>
<evidence type="ECO:0000256" key="1">
    <source>
        <dbReference type="SAM" id="SignalP"/>
    </source>
</evidence>
<keyword evidence="1" id="KW-0732">Signal</keyword>
<protein>
    <submittedName>
        <fullName evidence="2">Uncharacterized protein</fullName>
    </submittedName>
</protein>
<feature type="signal peptide" evidence="1">
    <location>
        <begin position="1"/>
        <end position="19"/>
    </location>
</feature>
<dbReference type="AlphaFoldDB" id="A0A8J2EDX0"/>